<dbReference type="InterPro" id="IPR029058">
    <property type="entry name" value="AB_hydrolase_fold"/>
</dbReference>
<sequence length="473" mass="52105">MMLPANPNVPFLGTIYSHPGGAGNPSEPYFLSAAQTFRDVILGPGWNFVTWDARGAGQTTPTLTCFETAEERYAFEQRGRVLPPISKSTWPQWQTYYRDYNAKCQALSGDVIPYIGFIQSTRDLVSIATAMGESKINFWGFSNGANIGAWLVALYPERLGNLVLDSVSKIPERFSPGTSVEFELQDHGKMLDYFFRACQTTGSTTNCAFHGPDTTSMYNRYVAIEKALLEQPITMTSPQPGTYNLENFKSDVFLMISGNAGPPAYLWPFLGAFLADVENVLINNGAPGEALQTVYQGSFAPRPVSPPVNGRQQGGTDAQQGIPCTDSGPLGQLSQKDFETRLSSFNRKDPRFGTLFLQQYLACSEWTGVNVERPDFALLEKKTPNVITFISHKIDPLCPIEGDKSMSRRFRNSRVITIDAVGHTQLLGPNSTPAYMQVHECFNTPGYKAPRDLVVQVDDGARPFGYTGSTLGL</sequence>
<organism evidence="4 5">
    <name type="scientific">Orbilia brochopaga</name>
    <dbReference type="NCBI Taxonomy" id="3140254"/>
    <lineage>
        <taxon>Eukaryota</taxon>
        <taxon>Fungi</taxon>
        <taxon>Dikarya</taxon>
        <taxon>Ascomycota</taxon>
        <taxon>Pezizomycotina</taxon>
        <taxon>Orbiliomycetes</taxon>
        <taxon>Orbiliales</taxon>
        <taxon>Orbiliaceae</taxon>
        <taxon>Orbilia</taxon>
    </lineage>
</organism>
<gene>
    <name evidence="4" type="ORF">TWF696_008707</name>
</gene>
<evidence type="ECO:0000313" key="4">
    <source>
        <dbReference type="EMBL" id="KAK6341638.1"/>
    </source>
</evidence>
<dbReference type="SUPFAM" id="SSF53474">
    <property type="entry name" value="alpha/beta-Hydrolases"/>
    <property type="match status" value="1"/>
</dbReference>
<keyword evidence="5" id="KW-1185">Reference proteome</keyword>
<dbReference type="Pfam" id="PF00561">
    <property type="entry name" value="Abhydrolase_1"/>
    <property type="match status" value="1"/>
</dbReference>
<dbReference type="Gene3D" id="3.40.50.1820">
    <property type="entry name" value="alpha/beta hydrolase"/>
    <property type="match status" value="1"/>
</dbReference>
<dbReference type="Pfam" id="PF08386">
    <property type="entry name" value="Abhydrolase_4"/>
    <property type="match status" value="1"/>
</dbReference>
<protein>
    <recommendedName>
        <fullName evidence="6">AB hydrolase-1 domain-containing protein</fullName>
    </recommendedName>
</protein>
<evidence type="ECO:0000259" key="2">
    <source>
        <dbReference type="Pfam" id="PF00561"/>
    </source>
</evidence>
<comment type="caution">
    <text evidence="4">The sequence shown here is derived from an EMBL/GenBank/DDBJ whole genome shotgun (WGS) entry which is preliminary data.</text>
</comment>
<evidence type="ECO:0000313" key="5">
    <source>
        <dbReference type="Proteomes" id="UP001375240"/>
    </source>
</evidence>
<evidence type="ECO:0000256" key="1">
    <source>
        <dbReference type="SAM" id="MobiDB-lite"/>
    </source>
</evidence>
<evidence type="ECO:0008006" key="6">
    <source>
        <dbReference type="Google" id="ProtNLM"/>
    </source>
</evidence>
<dbReference type="EMBL" id="JAVHNQ010000007">
    <property type="protein sequence ID" value="KAK6341638.1"/>
    <property type="molecule type" value="Genomic_DNA"/>
</dbReference>
<feature type="domain" description="AB hydrolase-1" evidence="2">
    <location>
        <begin position="17"/>
        <end position="202"/>
    </location>
</feature>
<feature type="compositionally biased region" description="Polar residues" evidence="1">
    <location>
        <begin position="310"/>
        <end position="319"/>
    </location>
</feature>
<reference evidence="4 5" key="1">
    <citation type="submission" date="2019-10" db="EMBL/GenBank/DDBJ databases">
        <authorList>
            <person name="Palmer J.M."/>
        </authorList>
    </citation>
    <scope>NUCLEOTIDE SEQUENCE [LARGE SCALE GENOMIC DNA]</scope>
    <source>
        <strain evidence="4 5">TWF696</strain>
    </source>
</reference>
<dbReference type="InterPro" id="IPR013595">
    <property type="entry name" value="Pept_S33_TAP-like_C"/>
</dbReference>
<dbReference type="InterPro" id="IPR000073">
    <property type="entry name" value="AB_hydrolase_1"/>
</dbReference>
<proteinExistence type="predicted"/>
<dbReference type="AlphaFoldDB" id="A0AAV9UGV5"/>
<name>A0AAV9UGV5_9PEZI</name>
<evidence type="ECO:0000259" key="3">
    <source>
        <dbReference type="Pfam" id="PF08386"/>
    </source>
</evidence>
<feature type="domain" description="Peptidase S33 tripeptidyl aminopeptidase-like C-terminal" evidence="3">
    <location>
        <begin position="350"/>
        <end position="434"/>
    </location>
</feature>
<feature type="region of interest" description="Disordered" evidence="1">
    <location>
        <begin position="302"/>
        <end position="333"/>
    </location>
</feature>
<dbReference type="Proteomes" id="UP001375240">
    <property type="component" value="Unassembled WGS sequence"/>
</dbReference>
<accession>A0AAV9UGV5</accession>